<organism evidence="3 7">
    <name type="scientific">Rotaria sordida</name>
    <dbReference type="NCBI Taxonomy" id="392033"/>
    <lineage>
        <taxon>Eukaryota</taxon>
        <taxon>Metazoa</taxon>
        <taxon>Spiralia</taxon>
        <taxon>Gnathifera</taxon>
        <taxon>Rotifera</taxon>
        <taxon>Eurotatoria</taxon>
        <taxon>Bdelloidea</taxon>
        <taxon>Philodinida</taxon>
        <taxon>Philodinidae</taxon>
        <taxon>Rotaria</taxon>
    </lineage>
</organism>
<keyword evidence="1" id="KW-0694">RNA-binding</keyword>
<evidence type="ECO:0000313" key="4">
    <source>
        <dbReference type="EMBL" id="CAF1322065.1"/>
    </source>
</evidence>
<sequence>MLQRSIPADYIRDVFNRFGNLIDVRMINSQLCYVMFSDEISADTAMETINGQEIALVRIGIIESDKSVDSTTASVVH</sequence>
<evidence type="ECO:0000313" key="5">
    <source>
        <dbReference type="EMBL" id="CAF1372317.1"/>
    </source>
</evidence>
<dbReference type="Proteomes" id="UP000663854">
    <property type="component" value="Unassembled WGS sequence"/>
</dbReference>
<evidence type="ECO:0000313" key="8">
    <source>
        <dbReference type="Proteomes" id="UP000663870"/>
    </source>
</evidence>
<evidence type="ECO:0000313" key="6">
    <source>
        <dbReference type="EMBL" id="CAF1465597.1"/>
    </source>
</evidence>
<evidence type="ECO:0000259" key="2">
    <source>
        <dbReference type="PROSITE" id="PS50102"/>
    </source>
</evidence>
<dbReference type="GO" id="GO:0003723">
    <property type="term" value="F:RNA binding"/>
    <property type="evidence" value="ECO:0007669"/>
    <property type="project" value="UniProtKB-UniRule"/>
</dbReference>
<dbReference type="InterPro" id="IPR000504">
    <property type="entry name" value="RRM_dom"/>
</dbReference>
<accession>A0A814VWK2</accession>
<dbReference type="EMBL" id="CAJNOL010002130">
    <property type="protein sequence ID" value="CAF1465597.1"/>
    <property type="molecule type" value="Genomic_DNA"/>
</dbReference>
<dbReference type="InterPro" id="IPR035979">
    <property type="entry name" value="RBD_domain_sf"/>
</dbReference>
<dbReference type="Pfam" id="PF00076">
    <property type="entry name" value="RRM_1"/>
    <property type="match status" value="1"/>
</dbReference>
<comment type="caution">
    <text evidence="3">The sequence shown here is derived from an EMBL/GenBank/DDBJ whole genome shotgun (WGS) entry which is preliminary data.</text>
</comment>
<dbReference type="Proteomes" id="UP000663870">
    <property type="component" value="Unassembled WGS sequence"/>
</dbReference>
<proteinExistence type="predicted"/>
<reference evidence="3" key="1">
    <citation type="submission" date="2021-02" db="EMBL/GenBank/DDBJ databases">
        <authorList>
            <person name="Nowell W R."/>
        </authorList>
    </citation>
    <scope>NUCLEOTIDE SEQUENCE</scope>
</reference>
<evidence type="ECO:0000256" key="1">
    <source>
        <dbReference type="PROSITE-ProRule" id="PRU00176"/>
    </source>
</evidence>
<dbReference type="EMBL" id="CAJNOO010003169">
    <property type="protein sequence ID" value="CAF1322065.1"/>
    <property type="molecule type" value="Genomic_DNA"/>
</dbReference>
<dbReference type="EMBL" id="CAJNOH010001256">
    <property type="protein sequence ID" value="CAF1196085.1"/>
    <property type="molecule type" value="Genomic_DNA"/>
</dbReference>
<dbReference type="InterPro" id="IPR012677">
    <property type="entry name" value="Nucleotide-bd_a/b_plait_sf"/>
</dbReference>
<dbReference type="Gene3D" id="3.30.70.330">
    <property type="match status" value="1"/>
</dbReference>
<dbReference type="AlphaFoldDB" id="A0A814VWK2"/>
<keyword evidence="8" id="KW-1185">Reference proteome</keyword>
<feature type="domain" description="RRM" evidence="2">
    <location>
        <begin position="1"/>
        <end position="64"/>
    </location>
</feature>
<dbReference type="SUPFAM" id="SSF54928">
    <property type="entry name" value="RNA-binding domain, RBD"/>
    <property type="match status" value="1"/>
</dbReference>
<gene>
    <name evidence="6" type="ORF">JXQ802_LOCUS38428</name>
    <name evidence="3" type="ORF">PYM288_LOCUS24613</name>
    <name evidence="4" type="ORF">RFH988_LOCUS30816</name>
    <name evidence="5" type="ORF">SEV965_LOCUS29960</name>
</gene>
<name>A0A814VWK2_9BILA</name>
<dbReference type="Proteomes" id="UP000663882">
    <property type="component" value="Unassembled WGS sequence"/>
</dbReference>
<dbReference type="OrthoDB" id="10039782at2759"/>
<evidence type="ECO:0000313" key="3">
    <source>
        <dbReference type="EMBL" id="CAF1196085.1"/>
    </source>
</evidence>
<evidence type="ECO:0000313" key="7">
    <source>
        <dbReference type="Proteomes" id="UP000663854"/>
    </source>
</evidence>
<protein>
    <recommendedName>
        <fullName evidence="2">RRM domain-containing protein</fullName>
    </recommendedName>
</protein>
<dbReference type="PROSITE" id="PS50102">
    <property type="entry name" value="RRM"/>
    <property type="match status" value="1"/>
</dbReference>
<dbReference type="Proteomes" id="UP000663889">
    <property type="component" value="Unassembled WGS sequence"/>
</dbReference>
<dbReference type="EMBL" id="CAJNOU010003125">
    <property type="protein sequence ID" value="CAF1372317.1"/>
    <property type="molecule type" value="Genomic_DNA"/>
</dbReference>